<dbReference type="AlphaFoldDB" id="A0A2P2Q461"/>
<name>A0A2P2Q461_RHIMU</name>
<reference evidence="2" key="1">
    <citation type="submission" date="2018-02" db="EMBL/GenBank/DDBJ databases">
        <title>Rhizophora mucronata_Transcriptome.</title>
        <authorList>
            <person name="Meera S.P."/>
            <person name="Sreeshan A."/>
            <person name="Augustine A."/>
        </authorList>
    </citation>
    <scope>NUCLEOTIDE SEQUENCE</scope>
    <source>
        <tissue evidence="2">Leaf</tissue>
    </source>
</reference>
<keyword evidence="1" id="KW-0732">Signal</keyword>
<feature type="signal peptide" evidence="1">
    <location>
        <begin position="1"/>
        <end position="18"/>
    </location>
</feature>
<sequence>MLSVVWAIIMLQIVGSNCIQCAKSMLNKLYLFCGPFVFFLSVQHL</sequence>
<protein>
    <submittedName>
        <fullName evidence="2">Uncharacterized protein</fullName>
    </submittedName>
</protein>
<evidence type="ECO:0000313" key="2">
    <source>
        <dbReference type="EMBL" id="MBX61723.1"/>
    </source>
</evidence>
<dbReference type="EMBL" id="GGEC01081239">
    <property type="protein sequence ID" value="MBX61723.1"/>
    <property type="molecule type" value="Transcribed_RNA"/>
</dbReference>
<accession>A0A2P2Q461</accession>
<proteinExistence type="predicted"/>
<evidence type="ECO:0000256" key="1">
    <source>
        <dbReference type="SAM" id="SignalP"/>
    </source>
</evidence>
<organism evidence="2">
    <name type="scientific">Rhizophora mucronata</name>
    <name type="common">Asiatic mangrove</name>
    <dbReference type="NCBI Taxonomy" id="61149"/>
    <lineage>
        <taxon>Eukaryota</taxon>
        <taxon>Viridiplantae</taxon>
        <taxon>Streptophyta</taxon>
        <taxon>Embryophyta</taxon>
        <taxon>Tracheophyta</taxon>
        <taxon>Spermatophyta</taxon>
        <taxon>Magnoliopsida</taxon>
        <taxon>eudicotyledons</taxon>
        <taxon>Gunneridae</taxon>
        <taxon>Pentapetalae</taxon>
        <taxon>rosids</taxon>
        <taxon>fabids</taxon>
        <taxon>Malpighiales</taxon>
        <taxon>Rhizophoraceae</taxon>
        <taxon>Rhizophora</taxon>
    </lineage>
</organism>
<feature type="chain" id="PRO_5015182358" evidence="1">
    <location>
        <begin position="19"/>
        <end position="45"/>
    </location>
</feature>